<dbReference type="SUPFAM" id="SSF52518">
    <property type="entry name" value="Thiamin diphosphate-binding fold (THDP-binding)"/>
    <property type="match status" value="2"/>
</dbReference>
<dbReference type="Proteomes" id="UP000241764">
    <property type="component" value="Unassembled WGS sequence"/>
</dbReference>
<dbReference type="AlphaFoldDB" id="A0A2P7B6M0"/>
<accession>A0A2P7B6M0</accession>
<dbReference type="EMBL" id="PGGM01000010">
    <property type="protein sequence ID" value="PSH62111.1"/>
    <property type="molecule type" value="Genomic_DNA"/>
</dbReference>
<dbReference type="GO" id="GO:0009097">
    <property type="term" value="P:isoleucine biosynthetic process"/>
    <property type="evidence" value="ECO:0007669"/>
    <property type="project" value="TreeGrafter"/>
</dbReference>
<name>A0A2P7B6M0_9HYPH</name>
<dbReference type="InterPro" id="IPR012001">
    <property type="entry name" value="Thiamin_PyroP_enz_TPP-bd_dom"/>
</dbReference>
<evidence type="ECO:0000259" key="6">
    <source>
        <dbReference type="Pfam" id="PF02776"/>
    </source>
</evidence>
<dbReference type="GO" id="GO:0000287">
    <property type="term" value="F:magnesium ion binding"/>
    <property type="evidence" value="ECO:0007669"/>
    <property type="project" value="InterPro"/>
</dbReference>
<feature type="domain" description="Thiamine pyrophosphate enzyme N-terminal TPP-binding" evidence="6">
    <location>
        <begin position="23"/>
        <end position="142"/>
    </location>
</feature>
<dbReference type="SUPFAM" id="SSF52467">
    <property type="entry name" value="DHS-like NAD/FAD-binding domain"/>
    <property type="match status" value="1"/>
</dbReference>
<dbReference type="GO" id="GO:0003984">
    <property type="term" value="F:acetolactate synthase activity"/>
    <property type="evidence" value="ECO:0007669"/>
    <property type="project" value="TreeGrafter"/>
</dbReference>
<dbReference type="OrthoDB" id="4494979at2"/>
<dbReference type="InterPro" id="IPR029061">
    <property type="entry name" value="THDP-binding"/>
</dbReference>
<dbReference type="GO" id="GO:0030976">
    <property type="term" value="F:thiamine pyrophosphate binding"/>
    <property type="evidence" value="ECO:0007669"/>
    <property type="project" value="InterPro"/>
</dbReference>
<comment type="caution">
    <text evidence="7">The sequence shown here is derived from an EMBL/GenBank/DDBJ whole genome shotgun (WGS) entry which is preliminary data.</text>
</comment>
<dbReference type="Pfam" id="PF00205">
    <property type="entry name" value="TPP_enzyme_M"/>
    <property type="match status" value="1"/>
</dbReference>
<feature type="domain" description="Thiamine pyrophosphate enzyme central" evidence="4">
    <location>
        <begin position="213"/>
        <end position="338"/>
    </location>
</feature>
<dbReference type="GO" id="GO:0005948">
    <property type="term" value="C:acetolactate synthase complex"/>
    <property type="evidence" value="ECO:0007669"/>
    <property type="project" value="TreeGrafter"/>
</dbReference>
<keyword evidence="2 3" id="KW-0786">Thiamine pyrophosphate</keyword>
<dbReference type="PROSITE" id="PS00187">
    <property type="entry name" value="TPP_ENZYMES"/>
    <property type="match status" value="1"/>
</dbReference>
<evidence type="ECO:0000256" key="1">
    <source>
        <dbReference type="ARBA" id="ARBA00007812"/>
    </source>
</evidence>
<dbReference type="GO" id="GO:0009099">
    <property type="term" value="P:L-valine biosynthetic process"/>
    <property type="evidence" value="ECO:0007669"/>
    <property type="project" value="TreeGrafter"/>
</dbReference>
<dbReference type="Gene3D" id="3.40.50.1220">
    <property type="entry name" value="TPP-binding domain"/>
    <property type="match status" value="1"/>
</dbReference>
<dbReference type="Pfam" id="PF02775">
    <property type="entry name" value="TPP_enzyme_C"/>
    <property type="match status" value="1"/>
</dbReference>
<dbReference type="InterPro" id="IPR012000">
    <property type="entry name" value="Thiamin_PyroP_enz_cen_dom"/>
</dbReference>
<sequence>MIQPASKAIAGLEAGDQYPAPVTTADAIVETLIRQGVDTVYALPGLQSDPLFDAFYRAGDRLRVIHPRHEQAAAYMALGAALVTGRPQVCAVVPGPGFLNASAALLTAYSMNAPVIALVGQIPQADIDRGHGHLHELHDQLGIARHFSKQATRIRTPQEAPGIVDEAIRSASSGRQGPVVLECSMDVLAQQARIDLDIPPYVERAVSIDVEAVDRAARILAEAERPLIIVGGGAQDAGAQVAALAEMLEAPVSGYRRGTGVIPSDHRLNVRLPVAHRLWAEADVVLAIGTRLHTQQSMWGVSDDLKIIRVDINPEEPDRFRKATVALVGDASAYARALLEMLPAFNRQRLHRDGELSMHNNWLADKLRALEPQMSFLKALRAALPKEGIFVDEVTQVGFVSRLAFPVFAPRSFLSPGYQDNLGWGIGTALGVKAAMPDRPVLAISGDGGFLYQVGELATAVKHNLNVVFVVFDNAMYGNVKRIQQERYGNRVIAADLASPDFVKLAESFGAMGLRARTAEELEEAVKAGFASGRPTLVHVPCGEMPSPWPLILMPKVR</sequence>
<dbReference type="PANTHER" id="PTHR18968">
    <property type="entry name" value="THIAMINE PYROPHOSPHATE ENZYMES"/>
    <property type="match status" value="1"/>
</dbReference>
<dbReference type="InterPro" id="IPR000399">
    <property type="entry name" value="TPP-bd_CS"/>
</dbReference>
<dbReference type="NCBIfam" id="NF006122">
    <property type="entry name" value="PRK08266.1"/>
    <property type="match status" value="1"/>
</dbReference>
<organism evidence="7 8">
    <name type="scientific">Phyllobacterium sophorae</name>
    <dbReference type="NCBI Taxonomy" id="1520277"/>
    <lineage>
        <taxon>Bacteria</taxon>
        <taxon>Pseudomonadati</taxon>
        <taxon>Pseudomonadota</taxon>
        <taxon>Alphaproteobacteria</taxon>
        <taxon>Hyphomicrobiales</taxon>
        <taxon>Phyllobacteriaceae</taxon>
        <taxon>Phyllobacterium</taxon>
    </lineage>
</organism>
<dbReference type="InterPro" id="IPR029035">
    <property type="entry name" value="DHS-like_NAD/FAD-binding_dom"/>
</dbReference>
<evidence type="ECO:0000259" key="5">
    <source>
        <dbReference type="Pfam" id="PF02775"/>
    </source>
</evidence>
<reference evidence="8" key="1">
    <citation type="submission" date="2017-11" db="EMBL/GenBank/DDBJ databases">
        <authorList>
            <person name="Kuznetsova I."/>
            <person name="Sazanova A."/>
            <person name="Chirak E."/>
            <person name="Safronova V."/>
            <person name="Willems A."/>
        </authorList>
    </citation>
    <scope>NUCLEOTIDE SEQUENCE [LARGE SCALE GENOMIC DNA]</scope>
    <source>
        <strain evidence="8">CCBAU 03422</strain>
    </source>
</reference>
<keyword evidence="8" id="KW-1185">Reference proteome</keyword>
<dbReference type="GO" id="GO:0050660">
    <property type="term" value="F:flavin adenine dinucleotide binding"/>
    <property type="evidence" value="ECO:0007669"/>
    <property type="project" value="TreeGrafter"/>
</dbReference>
<evidence type="ECO:0000256" key="3">
    <source>
        <dbReference type="RuleBase" id="RU362132"/>
    </source>
</evidence>
<gene>
    <name evidence="7" type="ORF">CU103_19900</name>
</gene>
<proteinExistence type="inferred from homology"/>
<comment type="similarity">
    <text evidence="1 3">Belongs to the TPP enzyme family.</text>
</comment>
<dbReference type="Pfam" id="PF02776">
    <property type="entry name" value="TPP_enzyme_N"/>
    <property type="match status" value="1"/>
</dbReference>
<evidence type="ECO:0000313" key="8">
    <source>
        <dbReference type="Proteomes" id="UP000241764"/>
    </source>
</evidence>
<evidence type="ECO:0000256" key="2">
    <source>
        <dbReference type="ARBA" id="ARBA00023052"/>
    </source>
</evidence>
<dbReference type="PANTHER" id="PTHR18968:SF167">
    <property type="entry name" value="ACETOLACTATE SYNTHASE LARGE SUBUNIT ILVB2-RELATED"/>
    <property type="match status" value="1"/>
</dbReference>
<dbReference type="RefSeq" id="WP_106665779.1">
    <property type="nucleotide sequence ID" value="NZ_PGGM01000010.1"/>
</dbReference>
<dbReference type="InterPro" id="IPR045229">
    <property type="entry name" value="TPP_enz"/>
</dbReference>
<dbReference type="CDD" id="cd00568">
    <property type="entry name" value="TPP_enzymes"/>
    <property type="match status" value="1"/>
</dbReference>
<dbReference type="Gene3D" id="3.40.50.970">
    <property type="match status" value="2"/>
</dbReference>
<dbReference type="CDD" id="cd07035">
    <property type="entry name" value="TPP_PYR_POX_like"/>
    <property type="match status" value="1"/>
</dbReference>
<dbReference type="InterPro" id="IPR011766">
    <property type="entry name" value="TPP_enzyme_TPP-bd"/>
</dbReference>
<protein>
    <submittedName>
        <fullName evidence="7">TPP-binding protein</fullName>
    </submittedName>
</protein>
<feature type="domain" description="Thiamine pyrophosphate enzyme TPP-binding" evidence="5">
    <location>
        <begin position="399"/>
        <end position="540"/>
    </location>
</feature>
<evidence type="ECO:0000313" key="7">
    <source>
        <dbReference type="EMBL" id="PSH62111.1"/>
    </source>
</evidence>
<evidence type="ECO:0000259" key="4">
    <source>
        <dbReference type="Pfam" id="PF00205"/>
    </source>
</evidence>